<dbReference type="SUPFAM" id="SSF53474">
    <property type="entry name" value="alpha/beta-Hydrolases"/>
    <property type="match status" value="1"/>
</dbReference>
<feature type="region of interest" description="Disordered" evidence="1">
    <location>
        <begin position="52"/>
        <end position="74"/>
    </location>
</feature>
<dbReference type="PROSITE" id="PS51318">
    <property type="entry name" value="TAT"/>
    <property type="match status" value="1"/>
</dbReference>
<comment type="caution">
    <text evidence="2">The sequence shown here is derived from an EMBL/GenBank/DDBJ whole genome shotgun (WGS) entry which is preliminary data.</text>
</comment>
<dbReference type="PANTHER" id="PTHR48098">
    <property type="entry name" value="ENTEROCHELIN ESTERASE-RELATED"/>
    <property type="match status" value="1"/>
</dbReference>
<dbReference type="AlphaFoldDB" id="A0A318RIE7"/>
<evidence type="ECO:0000256" key="1">
    <source>
        <dbReference type="SAM" id="MobiDB-lite"/>
    </source>
</evidence>
<keyword evidence="2" id="KW-0378">Hydrolase</keyword>
<organism evidence="2 3">
    <name type="scientific">Williamsia limnetica</name>
    <dbReference type="NCBI Taxonomy" id="882452"/>
    <lineage>
        <taxon>Bacteria</taxon>
        <taxon>Bacillati</taxon>
        <taxon>Actinomycetota</taxon>
        <taxon>Actinomycetes</taxon>
        <taxon>Mycobacteriales</taxon>
        <taxon>Nocardiaceae</taxon>
        <taxon>Williamsia</taxon>
    </lineage>
</organism>
<dbReference type="InterPro" id="IPR029058">
    <property type="entry name" value="AB_hydrolase_fold"/>
</dbReference>
<dbReference type="PANTHER" id="PTHR48098:SF1">
    <property type="entry name" value="DIACYLGLYCEROL ACYLTRANSFERASE_MYCOLYLTRANSFERASE AG85A"/>
    <property type="match status" value="1"/>
</dbReference>
<sequence>MSTSGSRARGLGSSGESPTPCGVIGRRAVLGAGLGLGALGVLAACGKDEPERVAPQPARANDPSTPTAPAAPAAAGAAEMFTGSFVSARMLGRQTNWTVARPAGVTGDLPVVVVLHALNTDQRAAFQGGLEMQNLMQQWATEGNAPFALASVDAARSYYHPRTDGTDGGAMVLEEFLPLLEGTPELGLRTDRVGFFGWSMGGYGALRLGAMLGAPRVAAIAVSSPALWADPATFPARAFDNAADYQANSLFGQQDSFSKIPLLIECGSSDQFFTYTRQWMAGLRPPPAFGTSPGGHTNRYWRGVLPGQITFLGRNLAG</sequence>
<accession>A0A318RIE7</accession>
<name>A0A318RIE7_WILLI</name>
<feature type="compositionally biased region" description="Low complexity" evidence="1">
    <location>
        <begin position="65"/>
        <end position="74"/>
    </location>
</feature>
<dbReference type="RefSeq" id="WP_245938041.1">
    <property type="nucleotide sequence ID" value="NZ_QJSP01000011.1"/>
</dbReference>
<keyword evidence="3" id="KW-1185">Reference proteome</keyword>
<protein>
    <submittedName>
        <fullName evidence="2">S-formylglutathione hydrolase FrmB</fullName>
    </submittedName>
</protein>
<feature type="compositionally biased region" description="Low complexity" evidence="1">
    <location>
        <begin position="1"/>
        <end position="17"/>
    </location>
</feature>
<evidence type="ECO:0000313" key="2">
    <source>
        <dbReference type="EMBL" id="PYE15062.1"/>
    </source>
</evidence>
<proteinExistence type="predicted"/>
<dbReference type="GO" id="GO:0016787">
    <property type="term" value="F:hydrolase activity"/>
    <property type="evidence" value="ECO:0007669"/>
    <property type="project" value="UniProtKB-KW"/>
</dbReference>
<dbReference type="InterPro" id="IPR050583">
    <property type="entry name" value="Mycobacterial_A85_antigen"/>
</dbReference>
<dbReference type="InterPro" id="IPR006311">
    <property type="entry name" value="TAT_signal"/>
</dbReference>
<reference evidence="2 3" key="1">
    <citation type="submission" date="2018-06" db="EMBL/GenBank/DDBJ databases">
        <title>Genomic Encyclopedia of Type Strains, Phase IV (KMG-IV): sequencing the most valuable type-strain genomes for metagenomic binning, comparative biology and taxonomic classification.</title>
        <authorList>
            <person name="Goeker M."/>
        </authorList>
    </citation>
    <scope>NUCLEOTIDE SEQUENCE [LARGE SCALE GENOMIC DNA]</scope>
    <source>
        <strain evidence="2 3">DSM 45521</strain>
    </source>
</reference>
<dbReference type="Proteomes" id="UP000247591">
    <property type="component" value="Unassembled WGS sequence"/>
</dbReference>
<feature type="region of interest" description="Disordered" evidence="1">
    <location>
        <begin position="1"/>
        <end position="22"/>
    </location>
</feature>
<dbReference type="GO" id="GO:0016747">
    <property type="term" value="F:acyltransferase activity, transferring groups other than amino-acyl groups"/>
    <property type="evidence" value="ECO:0007669"/>
    <property type="project" value="TreeGrafter"/>
</dbReference>
<dbReference type="Gene3D" id="3.40.50.1820">
    <property type="entry name" value="alpha/beta hydrolase"/>
    <property type="match status" value="1"/>
</dbReference>
<evidence type="ECO:0000313" key="3">
    <source>
        <dbReference type="Proteomes" id="UP000247591"/>
    </source>
</evidence>
<gene>
    <name evidence="2" type="ORF">DFR67_111137</name>
</gene>
<dbReference type="EMBL" id="QJSP01000011">
    <property type="protein sequence ID" value="PYE15062.1"/>
    <property type="molecule type" value="Genomic_DNA"/>
</dbReference>